<proteinExistence type="inferred from homology"/>
<dbReference type="NCBIfam" id="TIGR00729">
    <property type="entry name" value="ribonuclease HII"/>
    <property type="match status" value="1"/>
</dbReference>
<reference evidence="14" key="3">
    <citation type="submission" date="2020-12" db="UniProtKB">
        <authorList>
            <consortium name="WormBaseParasite"/>
        </authorList>
    </citation>
    <scope>IDENTIFICATION</scope>
</reference>
<dbReference type="STRING" id="34506.A0A090LE72"/>
<dbReference type="Pfam" id="PF01351">
    <property type="entry name" value="RNase_HII"/>
    <property type="match status" value="1"/>
</dbReference>
<sequence>MENFDFPSFAKYEVILGAGFNKFANGMPCILGVDEAGRGPVLGPMVYGLGVIPEKNQNLLKELKVDDSKALTDTKRRQIFDKMNNDDSIKKYFTYRLHVISPRMISCKMMMNEKGILNEISHSSCIDLIKAAIDSGINVKAVYVDTVGPKDKYQKKLQDIFKNIQIVVSEKADSKYPIVSAASIAAKVTRDNKIANWDYVEGSKYCCKITGSGYPGDMKTKQYLIDNCDKVFGFTSLVRFSWDTAESYIEKNCYKVNWDPYNINKTKEKTGVKRPAVTLLNYFAKVRKCV</sequence>
<evidence type="ECO:0000313" key="13">
    <source>
        <dbReference type="Proteomes" id="UP000035682"/>
    </source>
</evidence>
<organism evidence="12">
    <name type="scientific">Strongyloides ratti</name>
    <name type="common">Parasitic roundworm</name>
    <dbReference type="NCBI Taxonomy" id="34506"/>
    <lineage>
        <taxon>Eukaryota</taxon>
        <taxon>Metazoa</taxon>
        <taxon>Ecdysozoa</taxon>
        <taxon>Nematoda</taxon>
        <taxon>Chromadorea</taxon>
        <taxon>Rhabditida</taxon>
        <taxon>Tylenchina</taxon>
        <taxon>Panagrolaimomorpha</taxon>
        <taxon>Strongyloidoidea</taxon>
        <taxon>Strongyloididae</taxon>
        <taxon>Strongyloides</taxon>
    </lineage>
</organism>
<dbReference type="EC" id="3.1.26.4" evidence="10"/>
<comment type="cofactor">
    <cofactor evidence="2">
        <name>Mg(2+)</name>
        <dbReference type="ChEBI" id="CHEBI:18420"/>
    </cofactor>
</comment>
<evidence type="ECO:0000259" key="11">
    <source>
        <dbReference type="PROSITE" id="PS51975"/>
    </source>
</evidence>
<protein>
    <recommendedName>
        <fullName evidence="10">Ribonuclease</fullName>
        <ecNumber evidence="10">3.1.26.4</ecNumber>
    </recommendedName>
</protein>
<dbReference type="GO" id="GO:0003723">
    <property type="term" value="F:RNA binding"/>
    <property type="evidence" value="ECO:0007669"/>
    <property type="project" value="UniProtKB-UniRule"/>
</dbReference>
<evidence type="ECO:0000256" key="2">
    <source>
        <dbReference type="ARBA" id="ARBA00001946"/>
    </source>
</evidence>
<dbReference type="GO" id="GO:0043137">
    <property type="term" value="P:DNA replication, removal of RNA primer"/>
    <property type="evidence" value="ECO:0007669"/>
    <property type="project" value="TreeGrafter"/>
</dbReference>
<evidence type="ECO:0000256" key="5">
    <source>
        <dbReference type="ARBA" id="ARBA00022723"/>
    </source>
</evidence>
<dbReference type="RefSeq" id="XP_024505643.1">
    <property type="nucleotide sequence ID" value="XM_024652024.1"/>
</dbReference>
<keyword evidence="13" id="KW-1185">Reference proteome</keyword>
<dbReference type="OrthoDB" id="7462577at2759"/>
<feature type="binding site" evidence="9">
    <location>
        <position position="35"/>
    </location>
    <ligand>
        <name>a divalent metal cation</name>
        <dbReference type="ChEBI" id="CHEBI:60240"/>
    </ligand>
</feature>
<evidence type="ECO:0000256" key="1">
    <source>
        <dbReference type="ARBA" id="ARBA00000077"/>
    </source>
</evidence>
<comment type="function">
    <text evidence="8">Catalytic subunit of RNase HII, an endonuclease that specifically degrades the RNA of RNA:DNA hybrids. Participates in DNA replication, possibly by mediating the removal of lagging-strand Okazaki fragment RNA primers during DNA replication. Mediates the excision of single ribonucleotides from DNA:RNA duplexes.</text>
</comment>
<reference evidence="13" key="1">
    <citation type="submission" date="2014-09" db="EMBL/GenBank/DDBJ databases">
        <authorList>
            <person name="Martin A.A."/>
        </authorList>
    </citation>
    <scope>NUCLEOTIDE SEQUENCE</scope>
    <source>
        <strain evidence="13">ED321</strain>
    </source>
</reference>
<dbReference type="InterPro" id="IPR001352">
    <property type="entry name" value="RNase_HII/HIII"/>
</dbReference>
<dbReference type="InterPro" id="IPR036397">
    <property type="entry name" value="RNaseH_sf"/>
</dbReference>
<dbReference type="Proteomes" id="UP000035682">
    <property type="component" value="Unplaced"/>
</dbReference>
<dbReference type="FunFam" id="1.10.10.460:FF:000001">
    <property type="entry name" value="Ribonuclease"/>
    <property type="match status" value="1"/>
</dbReference>
<dbReference type="CDD" id="cd07181">
    <property type="entry name" value="RNase_HII_eukaryota_like"/>
    <property type="match status" value="1"/>
</dbReference>
<keyword evidence="4 9" id="KW-0540">Nuclease</keyword>
<dbReference type="PROSITE" id="PS51975">
    <property type="entry name" value="RNASE_H_2"/>
    <property type="match status" value="1"/>
</dbReference>
<evidence type="ECO:0000256" key="3">
    <source>
        <dbReference type="ARBA" id="ARBA00007058"/>
    </source>
</evidence>
<dbReference type="InterPro" id="IPR012337">
    <property type="entry name" value="RNaseH-like_sf"/>
</dbReference>
<dbReference type="Gene3D" id="3.30.420.10">
    <property type="entry name" value="Ribonuclease H-like superfamily/Ribonuclease H"/>
    <property type="match status" value="1"/>
</dbReference>
<comment type="catalytic activity">
    <reaction evidence="1 9 10">
        <text>Endonucleolytic cleavage to 5'-phosphomonoester.</text>
        <dbReference type="EC" id="3.1.26.4"/>
    </reaction>
</comment>
<evidence type="ECO:0000256" key="8">
    <source>
        <dbReference type="ARBA" id="ARBA00024981"/>
    </source>
</evidence>
<accession>A0A090LE72</accession>
<dbReference type="CTD" id="36378807"/>
<feature type="binding site" evidence="9">
    <location>
        <position position="145"/>
    </location>
    <ligand>
        <name>a divalent metal cation</name>
        <dbReference type="ChEBI" id="CHEBI:60240"/>
    </ligand>
</feature>
<feature type="binding site" evidence="9">
    <location>
        <position position="34"/>
    </location>
    <ligand>
        <name>a divalent metal cation</name>
        <dbReference type="ChEBI" id="CHEBI:60240"/>
    </ligand>
</feature>
<evidence type="ECO:0000256" key="10">
    <source>
        <dbReference type="RuleBase" id="RU003515"/>
    </source>
</evidence>
<evidence type="ECO:0000313" key="15">
    <source>
        <dbReference type="WormBase" id="SRAE_2000111100"/>
    </source>
</evidence>
<evidence type="ECO:0000313" key="14">
    <source>
        <dbReference type="WBParaSite" id="SRAE_2000111100.1"/>
    </source>
</evidence>
<dbReference type="WormBase" id="SRAE_2000111100">
    <property type="protein sequence ID" value="SRP11672"/>
    <property type="gene ID" value="WBGene00261313"/>
</dbReference>
<dbReference type="Gene3D" id="1.10.10.460">
    <property type="entry name" value="Ribonuclease hii. Domain 2"/>
    <property type="match status" value="1"/>
</dbReference>
<dbReference type="InterPro" id="IPR004649">
    <property type="entry name" value="RNase_H2_suA"/>
</dbReference>
<name>A0A090LE72_STRRB</name>
<gene>
    <name evidence="12 14 15" type="ORF">SRAE_2000111100</name>
</gene>
<dbReference type="GO" id="GO:0032299">
    <property type="term" value="C:ribonuclease H2 complex"/>
    <property type="evidence" value="ECO:0007669"/>
    <property type="project" value="TreeGrafter"/>
</dbReference>
<dbReference type="GO" id="GO:0004523">
    <property type="term" value="F:RNA-DNA hybrid ribonuclease activity"/>
    <property type="evidence" value="ECO:0007669"/>
    <property type="project" value="UniProtKB-UniRule"/>
</dbReference>
<keyword evidence="7 9" id="KW-0378">Hydrolase</keyword>
<dbReference type="WBParaSite" id="SRAE_2000111100.1">
    <property type="protein sequence ID" value="SRAE_2000111100.1"/>
    <property type="gene ID" value="WBGene00261313"/>
</dbReference>
<dbReference type="GeneID" id="36378807"/>
<evidence type="ECO:0000313" key="12">
    <source>
        <dbReference type="EMBL" id="CEF66443.1"/>
    </source>
</evidence>
<comment type="similarity">
    <text evidence="3">Belongs to the RNase HII family. Eukaryotic subfamily.</text>
</comment>
<dbReference type="InterPro" id="IPR023160">
    <property type="entry name" value="RNase_HII_hlx-loop-hlx_cap_dom"/>
</dbReference>
<keyword evidence="5 9" id="KW-0479">Metal-binding</keyword>
<dbReference type="GO" id="GO:0046872">
    <property type="term" value="F:metal ion binding"/>
    <property type="evidence" value="ECO:0007669"/>
    <property type="project" value="UniProtKB-KW"/>
</dbReference>
<dbReference type="EMBL" id="LN609529">
    <property type="protein sequence ID" value="CEF66443.1"/>
    <property type="molecule type" value="Genomic_DNA"/>
</dbReference>
<evidence type="ECO:0000256" key="9">
    <source>
        <dbReference type="PROSITE-ProRule" id="PRU01319"/>
    </source>
</evidence>
<dbReference type="PANTHER" id="PTHR10954:SF7">
    <property type="entry name" value="RIBONUCLEASE H2 SUBUNIT A"/>
    <property type="match status" value="1"/>
</dbReference>
<comment type="function">
    <text evidence="10">Endonuclease that specifically degrades the RNA of RNA-DNA hybrids.</text>
</comment>
<dbReference type="FunFam" id="3.30.420.10:FF:000016">
    <property type="entry name" value="Ribonuclease"/>
    <property type="match status" value="1"/>
</dbReference>
<evidence type="ECO:0000256" key="4">
    <source>
        <dbReference type="ARBA" id="ARBA00022722"/>
    </source>
</evidence>
<reference evidence="12" key="2">
    <citation type="submission" date="2014-09" db="EMBL/GenBank/DDBJ databases">
        <authorList>
            <person name="Aslett A.Martin."/>
        </authorList>
    </citation>
    <scope>NUCLEOTIDE SEQUENCE</scope>
    <source>
        <strain evidence="12">ED321 Heterogonic</strain>
    </source>
</reference>
<feature type="domain" description="RNase H type-2" evidence="11">
    <location>
        <begin position="28"/>
        <end position="254"/>
    </location>
</feature>
<keyword evidence="6 9" id="KW-0255">Endonuclease</keyword>
<dbReference type="InterPro" id="IPR024567">
    <property type="entry name" value="RNase_HII/HIII_dom"/>
</dbReference>
<dbReference type="OMA" id="REECRFF"/>
<dbReference type="PANTHER" id="PTHR10954">
    <property type="entry name" value="RIBONUCLEASE H2 SUBUNIT A"/>
    <property type="match status" value="1"/>
</dbReference>
<dbReference type="AlphaFoldDB" id="A0A090LE72"/>
<evidence type="ECO:0000256" key="7">
    <source>
        <dbReference type="ARBA" id="ARBA00022801"/>
    </source>
</evidence>
<evidence type="ECO:0000256" key="6">
    <source>
        <dbReference type="ARBA" id="ARBA00022759"/>
    </source>
</evidence>
<comment type="cofactor">
    <cofactor evidence="9">
        <name>Mn(2+)</name>
        <dbReference type="ChEBI" id="CHEBI:29035"/>
    </cofactor>
    <cofactor evidence="9">
        <name>Mg(2+)</name>
        <dbReference type="ChEBI" id="CHEBI:18420"/>
    </cofactor>
    <text evidence="9">Manganese or magnesium. Binds 1 divalent metal ion per monomer in the absence of substrate. May bind a second metal ion after substrate binding.</text>
</comment>
<dbReference type="SUPFAM" id="SSF53098">
    <property type="entry name" value="Ribonuclease H-like"/>
    <property type="match status" value="1"/>
</dbReference>
<dbReference type="GO" id="GO:0006298">
    <property type="term" value="P:mismatch repair"/>
    <property type="evidence" value="ECO:0007669"/>
    <property type="project" value="TreeGrafter"/>
</dbReference>